<proteinExistence type="predicted"/>
<name>A0A075FZB8_9EURY</name>
<reference evidence="1" key="1">
    <citation type="journal article" date="2014" name="Genome Biol. Evol.">
        <title>Pangenome evidence for extensive interdomain horizontal transfer affecting lineage core and shell genes in uncultured planktonic thaumarchaeota and euryarchaeota.</title>
        <authorList>
            <person name="Deschamps P."/>
            <person name="Zivanovic Y."/>
            <person name="Moreira D."/>
            <person name="Rodriguez-Valera F."/>
            <person name="Lopez-Garcia P."/>
        </authorList>
    </citation>
    <scope>NUCLEOTIDE SEQUENCE</scope>
</reference>
<dbReference type="AlphaFoldDB" id="A0A075FZB8"/>
<evidence type="ECO:0000313" key="1">
    <source>
        <dbReference type="EMBL" id="AIE96688.1"/>
    </source>
</evidence>
<dbReference type="InterPro" id="IPR036249">
    <property type="entry name" value="Thioredoxin-like_sf"/>
</dbReference>
<sequence>MTHQFRMHVFVCTNERPPENPRGCCAGKNSLDILTRLKRAARAEGLGDVRVNKAGCLDNCERGPSCVVYPEGTWYTLPDNDEGLKAVLEHLKGGEPATDYLMGD</sequence>
<dbReference type="Gene3D" id="3.40.30.10">
    <property type="entry name" value="Glutaredoxin"/>
    <property type="match status" value="1"/>
</dbReference>
<protein>
    <submittedName>
        <fullName evidence="1">2Fe-2S ferredoxin iron-sulfur binding domain-containing protein</fullName>
    </submittedName>
</protein>
<dbReference type="CDD" id="cd02980">
    <property type="entry name" value="TRX_Fd_family"/>
    <property type="match status" value="1"/>
</dbReference>
<dbReference type="SUPFAM" id="SSF52833">
    <property type="entry name" value="Thioredoxin-like"/>
    <property type="match status" value="1"/>
</dbReference>
<accession>A0A075FZB8</accession>
<dbReference type="EMBL" id="KF900486">
    <property type="protein sequence ID" value="AIE96688.1"/>
    <property type="molecule type" value="Genomic_DNA"/>
</dbReference>
<organism evidence="1">
    <name type="scientific">uncultured marine group II/III euryarchaeote AD1000_86_F07</name>
    <dbReference type="NCBI Taxonomy" id="1457816"/>
    <lineage>
        <taxon>Archaea</taxon>
        <taxon>Methanobacteriati</taxon>
        <taxon>Methanobacteriota</taxon>
        <taxon>environmental samples</taxon>
    </lineage>
</organism>